<dbReference type="EMBL" id="CABPRZ010000012">
    <property type="protein sequence ID" value="VVE20274.1"/>
    <property type="molecule type" value="Genomic_DNA"/>
</dbReference>
<dbReference type="Proteomes" id="UP000414233">
    <property type="component" value="Unassembled WGS sequence"/>
</dbReference>
<evidence type="ECO:0000256" key="3">
    <source>
        <dbReference type="SAM" id="SignalP"/>
    </source>
</evidence>
<evidence type="ECO:0000256" key="2">
    <source>
        <dbReference type="ARBA" id="ARBA00022729"/>
    </source>
</evidence>
<dbReference type="Gene3D" id="3.40.50.2300">
    <property type="match status" value="2"/>
</dbReference>
<evidence type="ECO:0000313" key="6">
    <source>
        <dbReference type="Proteomes" id="UP000414233"/>
    </source>
</evidence>
<evidence type="ECO:0000259" key="4">
    <source>
        <dbReference type="Pfam" id="PF13458"/>
    </source>
</evidence>
<dbReference type="RefSeq" id="WP_224788790.1">
    <property type="nucleotide sequence ID" value="NZ_CABPRZ010000012.1"/>
</dbReference>
<sequence length="397" mass="43262">MKRMILGLLGILALVTSGFAQEAITLGASVQESGPLANTGRYYRDGYNFAIQKINESGGVKVGGKPYNLALKILDNQSDVNLSVRQYVQLVSQDKINFLLGPFASDFALADSSVAEKYEVPMIQGGGASDQIFSRGYKYIFGTLPVASKYFESTIQAMQQLSPAPKTVALLYADDAFDVSVAMGTRELLSKAGFNIALDQRYSTNTSDFSAVLSRILSSPPDAVLVAGHETEVLNFVRQAKSLNFSPKMYSFTVGVPTADFRRALGADANYAFGMTTWLPSTQLKDIYFGDAAVFADAYRKQFGYEPDYHAASAVADVEAFVQAIQAAGTLDPKKVRDAIAKLNFESVYGRIQFGPAGQISLPQTAIQIQRDKIVPIYGQKGMVNKPMYPMPAWDKR</sequence>
<dbReference type="InterPro" id="IPR051010">
    <property type="entry name" value="BCAA_transport"/>
</dbReference>
<dbReference type="PANTHER" id="PTHR30483:SF37">
    <property type="entry name" value="ABC TRANSPORTER SUBSTRATE-BINDING PROTEIN"/>
    <property type="match status" value="1"/>
</dbReference>
<organism evidence="5 6">
    <name type="scientific">Pandoraea terrae</name>
    <dbReference type="NCBI Taxonomy" id="1537710"/>
    <lineage>
        <taxon>Bacteria</taxon>
        <taxon>Pseudomonadati</taxon>
        <taxon>Pseudomonadota</taxon>
        <taxon>Betaproteobacteria</taxon>
        <taxon>Burkholderiales</taxon>
        <taxon>Burkholderiaceae</taxon>
        <taxon>Pandoraea</taxon>
    </lineage>
</organism>
<name>A0A5E4W9H9_9BURK</name>
<feature type="domain" description="Leucine-binding protein" evidence="4">
    <location>
        <begin position="24"/>
        <end position="361"/>
    </location>
</feature>
<keyword evidence="6" id="KW-1185">Reference proteome</keyword>
<dbReference type="InterPro" id="IPR028081">
    <property type="entry name" value="Leu-bd"/>
</dbReference>
<proteinExistence type="inferred from homology"/>
<comment type="similarity">
    <text evidence="1">Belongs to the leucine-binding protein family.</text>
</comment>
<dbReference type="PANTHER" id="PTHR30483">
    <property type="entry name" value="LEUCINE-SPECIFIC-BINDING PROTEIN"/>
    <property type="match status" value="1"/>
</dbReference>
<evidence type="ECO:0000313" key="5">
    <source>
        <dbReference type="EMBL" id="VVE20274.1"/>
    </source>
</evidence>
<dbReference type="Pfam" id="PF13458">
    <property type="entry name" value="Peripla_BP_6"/>
    <property type="match status" value="1"/>
</dbReference>
<accession>A0A5E4W9H9</accession>
<feature type="chain" id="PRO_5022754701" evidence="3">
    <location>
        <begin position="23"/>
        <end position="397"/>
    </location>
</feature>
<dbReference type="InterPro" id="IPR028082">
    <property type="entry name" value="Peripla_BP_I"/>
</dbReference>
<feature type="signal peptide" evidence="3">
    <location>
        <begin position="1"/>
        <end position="22"/>
    </location>
</feature>
<dbReference type="CDD" id="cd06338">
    <property type="entry name" value="PBP1_ABC_ligand_binding-like"/>
    <property type="match status" value="1"/>
</dbReference>
<keyword evidence="2 3" id="KW-0732">Signal</keyword>
<dbReference type="SUPFAM" id="SSF53822">
    <property type="entry name" value="Periplasmic binding protein-like I"/>
    <property type="match status" value="1"/>
</dbReference>
<reference evidence="5 6" key="1">
    <citation type="submission" date="2019-08" db="EMBL/GenBank/DDBJ databases">
        <authorList>
            <person name="Peeters C."/>
        </authorList>
    </citation>
    <scope>NUCLEOTIDE SEQUENCE [LARGE SCALE GENOMIC DNA]</scope>
    <source>
        <strain evidence="5 6">LMG 30175</strain>
    </source>
</reference>
<protein>
    <submittedName>
        <fullName evidence="5">Amino acid ABC transporter substrate-binding protein</fullName>
    </submittedName>
</protein>
<gene>
    <name evidence="5" type="ORF">PTE30175_03015</name>
</gene>
<evidence type="ECO:0000256" key="1">
    <source>
        <dbReference type="ARBA" id="ARBA00010062"/>
    </source>
</evidence>
<dbReference type="AlphaFoldDB" id="A0A5E4W9H9"/>